<dbReference type="GO" id="GO:0006888">
    <property type="term" value="P:endoplasmic reticulum to Golgi vesicle-mediated transport"/>
    <property type="evidence" value="ECO:0007669"/>
    <property type="project" value="TreeGrafter"/>
</dbReference>
<feature type="compositionally biased region" description="Acidic residues" evidence="2">
    <location>
        <begin position="434"/>
        <end position="448"/>
    </location>
</feature>
<dbReference type="GO" id="GO:0007094">
    <property type="term" value="P:mitotic spindle assembly checkpoint signaling"/>
    <property type="evidence" value="ECO:0007669"/>
    <property type="project" value="TreeGrafter"/>
</dbReference>
<dbReference type="PANTHER" id="PTHR12205">
    <property type="entry name" value="CENTROMERE/KINETOCHORE PROTEIN ZW10"/>
    <property type="match status" value="1"/>
</dbReference>
<dbReference type="OrthoDB" id="534815at2759"/>
<dbReference type="GO" id="GO:1990423">
    <property type="term" value="C:RZZ complex"/>
    <property type="evidence" value="ECO:0007669"/>
    <property type="project" value="TreeGrafter"/>
</dbReference>
<keyword evidence="1" id="KW-0175">Coiled coil</keyword>
<sequence length="874" mass="95686">MAADTATRAPAPLGDAIVAFALEGRFPDEDLSSLALPDADLSQAIEALARAKSQLESEIHTINEETKGDVSSWVANAKTLQEDILRSKKLADDIVRQSEAPDVSGQDIEEAETHVAFLKREAAYSDQLHDALSGIRHVNELLSEVEQAMNERRILDALRWLEKSWAELDNVPVSKKTCRVMRLLDVRAFELKSSVHDVFDHVWNALVHVNREAGKVSIYSRREDEQVTLAEAIIGLEAYKEVDDRMARLWQDIDATIVTPRMDPTAESRPGIHSSENMLEISGTAGESIDDLFEDLQIVVEFLGKSLPPDLLIYLSPIMMSDVIPRLRHDWLDAAVPSSLQDIGRFQDVIRSAERFCVSLEDNGFSGFAELKEWVGNAPSNWLEKCRQTALDSVRKKLSQGLGTTRQVEKVEKQMVSRSEGKELTANGVAVKADDDDWGAAWGDDDDQGQDRAPEETEGSGSGAVASAKTSDVDDDVIDAWGWNEDAAPADGEQQKPAAETQDDDDYGAAWGWGDEDAAAPDSGTQSSPVAKKQRQQAPAAKAAAAPPAAAEDSREMVFKEAYHITSMPEPVLQLIDAILEDGAALTQPSNEGNPVVSAAAGLFTLPTFALAMFRAVSPYYYATDMGGNMFLYNDAMYMAEQLSGLAERWKTRDDLSARARNMLRIDNDIKGLQSFANRAYTNELGVQKTVLRDLLGGEQSLMQQDEVESSVDAAVARVRSMAVTWEAILARSVWYQAVGSLADALATKIIADVTDMASIGQEEAYKIAQLIATVTELDDLFTSSSAGGGGAGAGEEAVPATAQYAGSWLRLKFLSEVLQSNLKEVQYLWCESELSLYFTADEVVDLIEASFEANARTKETIREIRDRPHPVQP</sequence>
<evidence type="ECO:0000256" key="1">
    <source>
        <dbReference type="SAM" id="Coils"/>
    </source>
</evidence>
<comment type="caution">
    <text evidence="4">The sequence shown here is derived from an EMBL/GenBank/DDBJ whole genome shotgun (WGS) entry which is preliminary data.</text>
</comment>
<evidence type="ECO:0000313" key="4">
    <source>
        <dbReference type="EMBL" id="KAH6674008.1"/>
    </source>
</evidence>
<keyword evidence="5" id="KW-1185">Reference proteome</keyword>
<feature type="coiled-coil region" evidence="1">
    <location>
        <begin position="38"/>
        <end position="65"/>
    </location>
</feature>
<dbReference type="InterPro" id="IPR055148">
    <property type="entry name" value="ZW10_C_2"/>
</dbReference>
<protein>
    <recommendedName>
        <fullName evidence="3">ZW10 C-terminal helical domain-containing protein</fullName>
    </recommendedName>
</protein>
<evidence type="ECO:0000313" key="5">
    <source>
        <dbReference type="Proteomes" id="UP000770015"/>
    </source>
</evidence>
<dbReference type="GO" id="GO:0005737">
    <property type="term" value="C:cytoplasm"/>
    <property type="evidence" value="ECO:0007669"/>
    <property type="project" value="GOC"/>
</dbReference>
<gene>
    <name evidence="4" type="ORF">F5X68DRAFT_278507</name>
</gene>
<dbReference type="Gene3D" id="1.10.357.150">
    <property type="match status" value="1"/>
</dbReference>
<feature type="region of interest" description="Disordered" evidence="2">
    <location>
        <begin position="486"/>
        <end position="553"/>
    </location>
</feature>
<dbReference type="EMBL" id="JAGSXJ010000026">
    <property type="protein sequence ID" value="KAH6674008.1"/>
    <property type="molecule type" value="Genomic_DNA"/>
</dbReference>
<feature type="domain" description="ZW10 C-terminal helical" evidence="3">
    <location>
        <begin position="711"/>
        <end position="864"/>
    </location>
</feature>
<feature type="compositionally biased region" description="Low complexity" evidence="2">
    <location>
        <begin position="536"/>
        <end position="551"/>
    </location>
</feature>
<proteinExistence type="predicted"/>
<organism evidence="4 5">
    <name type="scientific">Plectosphaerella plurivora</name>
    <dbReference type="NCBI Taxonomy" id="936078"/>
    <lineage>
        <taxon>Eukaryota</taxon>
        <taxon>Fungi</taxon>
        <taxon>Dikarya</taxon>
        <taxon>Ascomycota</taxon>
        <taxon>Pezizomycotina</taxon>
        <taxon>Sordariomycetes</taxon>
        <taxon>Hypocreomycetidae</taxon>
        <taxon>Glomerellales</taxon>
        <taxon>Plectosphaerellaceae</taxon>
        <taxon>Plectosphaerella</taxon>
    </lineage>
</organism>
<reference evidence="4" key="1">
    <citation type="journal article" date="2021" name="Nat. Commun.">
        <title>Genetic determinants of endophytism in the Arabidopsis root mycobiome.</title>
        <authorList>
            <person name="Mesny F."/>
            <person name="Miyauchi S."/>
            <person name="Thiergart T."/>
            <person name="Pickel B."/>
            <person name="Atanasova L."/>
            <person name="Karlsson M."/>
            <person name="Huettel B."/>
            <person name="Barry K.W."/>
            <person name="Haridas S."/>
            <person name="Chen C."/>
            <person name="Bauer D."/>
            <person name="Andreopoulos W."/>
            <person name="Pangilinan J."/>
            <person name="LaButti K."/>
            <person name="Riley R."/>
            <person name="Lipzen A."/>
            <person name="Clum A."/>
            <person name="Drula E."/>
            <person name="Henrissat B."/>
            <person name="Kohler A."/>
            <person name="Grigoriev I.V."/>
            <person name="Martin F.M."/>
            <person name="Hacquard S."/>
        </authorList>
    </citation>
    <scope>NUCLEOTIDE SEQUENCE</scope>
    <source>
        <strain evidence="4">MPI-SDFR-AT-0117</strain>
    </source>
</reference>
<dbReference type="Proteomes" id="UP000770015">
    <property type="component" value="Unassembled WGS sequence"/>
</dbReference>
<feature type="region of interest" description="Disordered" evidence="2">
    <location>
        <begin position="428"/>
        <end position="473"/>
    </location>
</feature>
<dbReference type="Pfam" id="PF22766">
    <property type="entry name" value="ZW10_C2"/>
    <property type="match status" value="1"/>
</dbReference>
<name>A0A9P9A805_9PEZI</name>
<evidence type="ECO:0000256" key="2">
    <source>
        <dbReference type="SAM" id="MobiDB-lite"/>
    </source>
</evidence>
<dbReference type="PANTHER" id="PTHR12205:SF0">
    <property type="entry name" value="CENTROMERE_KINETOCHORE PROTEIN ZW10 HOMOLOG"/>
    <property type="match status" value="1"/>
</dbReference>
<evidence type="ECO:0000259" key="3">
    <source>
        <dbReference type="Pfam" id="PF22766"/>
    </source>
</evidence>
<accession>A0A9P9A805</accession>
<dbReference type="InterPro" id="IPR046362">
    <property type="entry name" value="Zw10/DSL1_C_sf"/>
</dbReference>
<dbReference type="AlphaFoldDB" id="A0A9P9A805"/>